<reference evidence="1" key="1">
    <citation type="submission" date="2020-10" db="EMBL/GenBank/DDBJ databases">
        <authorList>
            <person name="Kikuchi T."/>
        </authorList>
    </citation>
    <scope>NUCLEOTIDE SEQUENCE</scope>
    <source>
        <strain evidence="1">NKZ352</strain>
    </source>
</reference>
<name>A0A8S1GXC6_9PELO</name>
<dbReference type="Proteomes" id="UP000835052">
    <property type="component" value="Unassembled WGS sequence"/>
</dbReference>
<organism evidence="1 2">
    <name type="scientific">Caenorhabditis auriculariae</name>
    <dbReference type="NCBI Taxonomy" id="2777116"/>
    <lineage>
        <taxon>Eukaryota</taxon>
        <taxon>Metazoa</taxon>
        <taxon>Ecdysozoa</taxon>
        <taxon>Nematoda</taxon>
        <taxon>Chromadorea</taxon>
        <taxon>Rhabditida</taxon>
        <taxon>Rhabditina</taxon>
        <taxon>Rhabditomorpha</taxon>
        <taxon>Rhabditoidea</taxon>
        <taxon>Rhabditidae</taxon>
        <taxon>Peloderinae</taxon>
        <taxon>Caenorhabditis</taxon>
    </lineage>
</organism>
<gene>
    <name evidence="1" type="ORF">CAUJ_LOCUS3958</name>
</gene>
<sequence>MGEFLTSRKGEENWAWLVADEANTQRRRRDVFGWRDLRMQISALTFSINLSSSADTLQITSEPALRNVLRWNATRNEQTVGKSLTADAA</sequence>
<evidence type="ECO:0000313" key="1">
    <source>
        <dbReference type="EMBL" id="CAD6188039.1"/>
    </source>
</evidence>
<dbReference type="EMBL" id="CAJGYM010000007">
    <property type="protein sequence ID" value="CAD6188039.1"/>
    <property type="molecule type" value="Genomic_DNA"/>
</dbReference>
<accession>A0A8S1GXC6</accession>
<evidence type="ECO:0000313" key="2">
    <source>
        <dbReference type="Proteomes" id="UP000835052"/>
    </source>
</evidence>
<comment type="caution">
    <text evidence="1">The sequence shown here is derived from an EMBL/GenBank/DDBJ whole genome shotgun (WGS) entry which is preliminary data.</text>
</comment>
<protein>
    <submittedName>
        <fullName evidence="1">Uncharacterized protein</fullName>
    </submittedName>
</protein>
<dbReference type="AlphaFoldDB" id="A0A8S1GXC6"/>
<keyword evidence="2" id="KW-1185">Reference proteome</keyword>
<proteinExistence type="predicted"/>